<dbReference type="PANTHER" id="PTHR14021">
    <property type="entry name" value="IRON-SULFUR CLUSTER CO-CHAPERONE PROTEIN HSCB"/>
    <property type="match status" value="1"/>
</dbReference>
<protein>
    <recommendedName>
        <fullName evidence="3">J domain-containing protein</fullName>
    </recommendedName>
</protein>
<dbReference type="SMART" id="SM00271">
    <property type="entry name" value="DnaJ"/>
    <property type="match status" value="1"/>
</dbReference>
<dbReference type="Proteomes" id="UP001556367">
    <property type="component" value="Unassembled WGS sequence"/>
</dbReference>
<keyword evidence="5" id="KW-1185">Reference proteome</keyword>
<gene>
    <name evidence="4" type="ORF">HGRIS_007913</name>
</gene>
<evidence type="ECO:0000256" key="1">
    <source>
        <dbReference type="ARBA" id="ARBA00010476"/>
    </source>
</evidence>
<comment type="similarity">
    <text evidence="1">Belongs to the HscB family.</text>
</comment>
<dbReference type="InterPro" id="IPR001623">
    <property type="entry name" value="DnaJ_domain"/>
</dbReference>
<name>A0ABR3J6Q2_9AGAR</name>
<evidence type="ECO:0000313" key="5">
    <source>
        <dbReference type="Proteomes" id="UP001556367"/>
    </source>
</evidence>
<keyword evidence="2" id="KW-0143">Chaperone</keyword>
<proteinExistence type="inferred from homology"/>
<dbReference type="InterPro" id="IPR009073">
    <property type="entry name" value="HscB_oligo_C"/>
</dbReference>
<sequence length="233" mass="26290">MFLLQKHHLLRSSCSRPLHLLRNASAHRFSSKLAGHSLCPSCSQPLPTRLPACTKCWTISPVPSTTSYHELLGLDEGKNPFIIDTASLKAQFRKSQSVCHPDSWTSKGSTKQNIAQSMSSLLNEAYRRLLHPLSRAEYILERNYQSTAEEDSLFDVDILSEIMEAREEIGSAEDAESLQKIMEDTQGKISETLQKLERTIENKDWETTKNLAVRLKYLEGVSEAAKVRLDAFP</sequence>
<dbReference type="InterPro" id="IPR036869">
    <property type="entry name" value="J_dom_sf"/>
</dbReference>
<dbReference type="Gene3D" id="1.20.1280.20">
    <property type="entry name" value="HscB, C-terminal domain"/>
    <property type="match status" value="1"/>
</dbReference>
<comment type="caution">
    <text evidence="4">The sequence shown here is derived from an EMBL/GenBank/DDBJ whole genome shotgun (WGS) entry which is preliminary data.</text>
</comment>
<reference evidence="5" key="1">
    <citation type="submission" date="2024-06" db="EMBL/GenBank/DDBJ databases">
        <title>Multi-omics analyses provide insights into the biosynthesis of the anticancer antibiotic pleurotin in Hohenbuehelia grisea.</title>
        <authorList>
            <person name="Weaver J.A."/>
            <person name="Alberti F."/>
        </authorList>
    </citation>
    <scope>NUCLEOTIDE SEQUENCE [LARGE SCALE GENOMIC DNA]</scope>
    <source>
        <strain evidence="5">T-177</strain>
    </source>
</reference>
<dbReference type="NCBIfam" id="TIGR00714">
    <property type="entry name" value="hscB"/>
    <property type="match status" value="1"/>
</dbReference>
<feature type="domain" description="J" evidence="3">
    <location>
        <begin position="67"/>
        <end position="142"/>
    </location>
</feature>
<dbReference type="PANTHER" id="PTHR14021:SF15">
    <property type="entry name" value="IRON-SULFUR CLUSTER CO-CHAPERONE PROTEIN HSCB"/>
    <property type="match status" value="1"/>
</dbReference>
<evidence type="ECO:0000313" key="4">
    <source>
        <dbReference type="EMBL" id="KAL0951182.1"/>
    </source>
</evidence>
<dbReference type="EMBL" id="JASNQZ010000011">
    <property type="protein sequence ID" value="KAL0951182.1"/>
    <property type="molecule type" value="Genomic_DNA"/>
</dbReference>
<dbReference type="SUPFAM" id="SSF47144">
    <property type="entry name" value="HSC20 (HSCB), C-terminal oligomerisation domain"/>
    <property type="match status" value="1"/>
</dbReference>
<dbReference type="PROSITE" id="PS50076">
    <property type="entry name" value="DNAJ_2"/>
    <property type="match status" value="1"/>
</dbReference>
<dbReference type="InterPro" id="IPR004640">
    <property type="entry name" value="HscB"/>
</dbReference>
<dbReference type="Pfam" id="PF07743">
    <property type="entry name" value="HSCB_C"/>
    <property type="match status" value="1"/>
</dbReference>
<dbReference type="InterPro" id="IPR036386">
    <property type="entry name" value="HscB_C_sf"/>
</dbReference>
<organism evidence="4 5">
    <name type="scientific">Hohenbuehelia grisea</name>
    <dbReference type="NCBI Taxonomy" id="104357"/>
    <lineage>
        <taxon>Eukaryota</taxon>
        <taxon>Fungi</taxon>
        <taxon>Dikarya</taxon>
        <taxon>Basidiomycota</taxon>
        <taxon>Agaricomycotina</taxon>
        <taxon>Agaricomycetes</taxon>
        <taxon>Agaricomycetidae</taxon>
        <taxon>Agaricales</taxon>
        <taxon>Pleurotineae</taxon>
        <taxon>Pleurotaceae</taxon>
        <taxon>Hohenbuehelia</taxon>
    </lineage>
</organism>
<dbReference type="SUPFAM" id="SSF46565">
    <property type="entry name" value="Chaperone J-domain"/>
    <property type="match status" value="1"/>
</dbReference>
<dbReference type="Gene3D" id="1.10.287.110">
    <property type="entry name" value="DnaJ domain"/>
    <property type="match status" value="1"/>
</dbReference>
<accession>A0ABR3J6Q2</accession>
<evidence type="ECO:0000259" key="3">
    <source>
        <dbReference type="PROSITE" id="PS50076"/>
    </source>
</evidence>
<evidence type="ECO:0000256" key="2">
    <source>
        <dbReference type="ARBA" id="ARBA00023186"/>
    </source>
</evidence>